<dbReference type="GO" id="GO:0009686">
    <property type="term" value="P:gibberellin biosynthetic process"/>
    <property type="evidence" value="ECO:0007669"/>
    <property type="project" value="UniProtKB-ARBA"/>
</dbReference>
<organism evidence="10 11">
    <name type="scientific">Spirodela intermedia</name>
    <name type="common">Intermediate duckweed</name>
    <dbReference type="NCBI Taxonomy" id="51605"/>
    <lineage>
        <taxon>Eukaryota</taxon>
        <taxon>Viridiplantae</taxon>
        <taxon>Streptophyta</taxon>
        <taxon>Embryophyta</taxon>
        <taxon>Tracheophyta</taxon>
        <taxon>Spermatophyta</taxon>
        <taxon>Magnoliopsida</taxon>
        <taxon>Liliopsida</taxon>
        <taxon>Araceae</taxon>
        <taxon>Lemnoideae</taxon>
        <taxon>Spirodela</taxon>
    </lineage>
</organism>
<feature type="domain" description="Fe2OG dioxygenase" evidence="9">
    <location>
        <begin position="209"/>
        <end position="311"/>
    </location>
</feature>
<evidence type="ECO:0000256" key="7">
    <source>
        <dbReference type="ARBA" id="ARBA00066695"/>
    </source>
</evidence>
<dbReference type="Gene3D" id="2.60.120.330">
    <property type="entry name" value="B-lactam Antibiotic, Isopenicillin N Synthase, Chain"/>
    <property type="match status" value="1"/>
</dbReference>
<dbReference type="Pfam" id="PF03171">
    <property type="entry name" value="2OG-FeII_Oxy"/>
    <property type="match status" value="1"/>
</dbReference>
<evidence type="ECO:0000259" key="9">
    <source>
        <dbReference type="PROSITE" id="PS51471"/>
    </source>
</evidence>
<evidence type="ECO:0000313" key="10">
    <source>
        <dbReference type="EMBL" id="CAA7403085.1"/>
    </source>
</evidence>
<dbReference type="Pfam" id="PF14226">
    <property type="entry name" value="DIOX_N"/>
    <property type="match status" value="1"/>
</dbReference>
<dbReference type="AlphaFoldDB" id="A0A7I8L1C5"/>
<gene>
    <name evidence="10" type="ORF">SI8410_09013763</name>
</gene>
<accession>A0A7I8L1C5</accession>
<keyword evidence="2 8" id="KW-0479">Metal-binding</keyword>
<dbReference type="PROSITE" id="PS51471">
    <property type="entry name" value="FE2OG_OXY"/>
    <property type="match status" value="1"/>
</dbReference>
<dbReference type="InterPro" id="IPR026992">
    <property type="entry name" value="DIOX_N"/>
</dbReference>
<proteinExistence type="inferred from homology"/>
<protein>
    <recommendedName>
        <fullName evidence="7">gibberellin 3beta-dioxygenase</fullName>
        <ecNumber evidence="7">1.14.11.15</ecNumber>
    </recommendedName>
</protein>
<dbReference type="EMBL" id="LR746272">
    <property type="protein sequence ID" value="CAA7403085.1"/>
    <property type="molecule type" value="Genomic_DNA"/>
</dbReference>
<dbReference type="EC" id="1.14.11.15" evidence="7"/>
<dbReference type="FunFam" id="2.60.120.330:FF:000013">
    <property type="entry name" value="Gibberellin 3-beta-dioxygenase 1"/>
    <property type="match status" value="1"/>
</dbReference>
<evidence type="ECO:0000256" key="6">
    <source>
        <dbReference type="ARBA" id="ARBA00052181"/>
    </source>
</evidence>
<dbReference type="GO" id="GO:0016707">
    <property type="term" value="F:gibberellin 3-beta-dioxygenase activity"/>
    <property type="evidence" value="ECO:0007669"/>
    <property type="project" value="UniProtKB-EC"/>
</dbReference>
<dbReference type="InterPro" id="IPR044861">
    <property type="entry name" value="IPNS-like_FE2OG_OXY"/>
</dbReference>
<dbReference type="OrthoDB" id="288590at2759"/>
<evidence type="ECO:0000256" key="8">
    <source>
        <dbReference type="RuleBase" id="RU003682"/>
    </source>
</evidence>
<dbReference type="GO" id="GO:0046872">
    <property type="term" value="F:metal ion binding"/>
    <property type="evidence" value="ECO:0007669"/>
    <property type="project" value="UniProtKB-KW"/>
</dbReference>
<sequence length="384" mass="42674">MVTRSEPLTAHLICLNHHRLLDLSKVRELPDSHTWPALRDHPFAGRDHSHHHEQVPVVDLEDSSVRCHLARACETWGVFQITGHGVPAGLLDRLESQCQRLFSLPAEQKLKALRAPDGISGYGQVRISSFFSKLMWSEGFTIVGSPEEHARKLWPYDHDQFCEVVEEYNQELKQLAGRLMTLMLESLGLPVEEVSWYRPAGQEKDGFPEATSVLQLNSYPACPDPERAMGLAAHTDSSLFTILHQNLVGGLQVSLPGGGRWVTVMPRRGALVVNVGDLFHIISNGRCPSVVHRAVVNQTQHRLSVAYLYGPPTHAEIAPLGPRTVNGRKAPLYRAVTWPEYLGIKSKKRFDQALESIKVAPIGDKVITWGDDDDDGAVAIVPTK</sequence>
<dbReference type="SUPFAM" id="SSF51197">
    <property type="entry name" value="Clavaminate synthase-like"/>
    <property type="match status" value="1"/>
</dbReference>
<evidence type="ECO:0000256" key="1">
    <source>
        <dbReference type="ARBA" id="ARBA00001961"/>
    </source>
</evidence>
<evidence type="ECO:0000256" key="2">
    <source>
        <dbReference type="ARBA" id="ARBA00022723"/>
    </source>
</evidence>
<name>A0A7I8L1C5_SPIIN</name>
<keyword evidence="5 8" id="KW-0408">Iron</keyword>
<dbReference type="InterPro" id="IPR005123">
    <property type="entry name" value="Oxoglu/Fe-dep_dioxygenase_dom"/>
</dbReference>
<keyword evidence="3" id="KW-0223">Dioxygenase</keyword>
<evidence type="ECO:0000256" key="5">
    <source>
        <dbReference type="ARBA" id="ARBA00023004"/>
    </source>
</evidence>
<evidence type="ECO:0000313" key="11">
    <source>
        <dbReference type="Proteomes" id="UP000663760"/>
    </source>
</evidence>
<evidence type="ECO:0000256" key="4">
    <source>
        <dbReference type="ARBA" id="ARBA00023002"/>
    </source>
</evidence>
<comment type="similarity">
    <text evidence="8">Belongs to the iron/ascorbate-dependent oxidoreductase family.</text>
</comment>
<dbReference type="Proteomes" id="UP000663760">
    <property type="component" value="Chromosome 9"/>
</dbReference>
<evidence type="ECO:0000256" key="3">
    <source>
        <dbReference type="ARBA" id="ARBA00022964"/>
    </source>
</evidence>
<comment type="catalytic activity">
    <reaction evidence="6">
        <text>gibberellin A20 + 2-oxoglutarate + O2 = gibberellin A1 + succinate + CO2</text>
        <dbReference type="Rhea" id="RHEA:10104"/>
        <dbReference type="ChEBI" id="CHEBI:15379"/>
        <dbReference type="ChEBI" id="CHEBI:16526"/>
        <dbReference type="ChEBI" id="CHEBI:16810"/>
        <dbReference type="ChEBI" id="CHEBI:30031"/>
        <dbReference type="ChEBI" id="CHEBI:58524"/>
        <dbReference type="ChEBI" id="CHEBI:58526"/>
        <dbReference type="EC" id="1.14.11.15"/>
    </reaction>
</comment>
<keyword evidence="4 8" id="KW-0560">Oxidoreductase</keyword>
<dbReference type="InterPro" id="IPR027443">
    <property type="entry name" value="IPNS-like_sf"/>
</dbReference>
<dbReference type="PANTHER" id="PTHR47990">
    <property type="entry name" value="2-OXOGLUTARATE (2OG) AND FE(II)-DEPENDENT OXYGENASE SUPERFAMILY PROTEIN-RELATED"/>
    <property type="match status" value="1"/>
</dbReference>
<dbReference type="InterPro" id="IPR050231">
    <property type="entry name" value="Iron_ascorbate_oxido_reductase"/>
</dbReference>
<comment type="cofactor">
    <cofactor evidence="1">
        <name>L-ascorbate</name>
        <dbReference type="ChEBI" id="CHEBI:38290"/>
    </cofactor>
</comment>
<keyword evidence="11" id="KW-1185">Reference proteome</keyword>
<reference evidence="10" key="1">
    <citation type="submission" date="2020-02" db="EMBL/GenBank/DDBJ databases">
        <authorList>
            <person name="Scholz U."/>
            <person name="Mascher M."/>
            <person name="Fiebig A."/>
        </authorList>
    </citation>
    <scope>NUCLEOTIDE SEQUENCE</scope>
</reference>